<evidence type="ECO:0000256" key="1">
    <source>
        <dbReference type="ARBA" id="ARBA00004123"/>
    </source>
</evidence>
<dbReference type="Pfam" id="PF21549">
    <property type="entry name" value="PRDM2_PR"/>
    <property type="match status" value="1"/>
</dbReference>
<dbReference type="AlphaFoldDB" id="W6U933"/>
<dbReference type="InterPro" id="IPR001214">
    <property type="entry name" value="SET_dom"/>
</dbReference>
<feature type="compositionally biased region" description="Basic and acidic residues" evidence="10">
    <location>
        <begin position="64"/>
        <end position="74"/>
    </location>
</feature>
<evidence type="ECO:0000256" key="4">
    <source>
        <dbReference type="ARBA" id="ARBA00022771"/>
    </source>
</evidence>
<dbReference type="InterPro" id="IPR050331">
    <property type="entry name" value="Zinc_finger"/>
</dbReference>
<keyword evidence="14" id="KW-1185">Reference proteome</keyword>
<dbReference type="InterPro" id="IPR036236">
    <property type="entry name" value="Znf_C2H2_sf"/>
</dbReference>
<evidence type="ECO:0000256" key="8">
    <source>
        <dbReference type="ARBA" id="ARBA00023242"/>
    </source>
</evidence>
<evidence type="ECO:0000256" key="9">
    <source>
        <dbReference type="PROSITE-ProRule" id="PRU00042"/>
    </source>
</evidence>
<evidence type="ECO:0000259" key="12">
    <source>
        <dbReference type="PROSITE" id="PS50280"/>
    </source>
</evidence>
<dbReference type="SUPFAM" id="SSF57667">
    <property type="entry name" value="beta-beta-alpha zinc fingers"/>
    <property type="match status" value="2"/>
</dbReference>
<dbReference type="FunFam" id="3.30.160.60:FF:000100">
    <property type="entry name" value="Zinc finger 45-like"/>
    <property type="match status" value="3"/>
</dbReference>
<dbReference type="InterPro" id="IPR013087">
    <property type="entry name" value="Znf_C2H2_type"/>
</dbReference>
<keyword evidence="8" id="KW-0539">Nucleus</keyword>
<name>W6U933_ECHGR</name>
<evidence type="ECO:0000313" key="13">
    <source>
        <dbReference type="EMBL" id="EUB54987.1"/>
    </source>
</evidence>
<keyword evidence="2" id="KW-0479">Metal-binding</keyword>
<dbReference type="SUPFAM" id="SSF82199">
    <property type="entry name" value="SET domain"/>
    <property type="match status" value="1"/>
</dbReference>
<dbReference type="GO" id="GO:0008270">
    <property type="term" value="F:zinc ion binding"/>
    <property type="evidence" value="ECO:0007669"/>
    <property type="project" value="UniProtKB-KW"/>
</dbReference>
<evidence type="ECO:0000313" key="14">
    <source>
        <dbReference type="Proteomes" id="UP000019149"/>
    </source>
</evidence>
<feature type="domain" description="C2H2-type" evidence="11">
    <location>
        <begin position="383"/>
        <end position="410"/>
    </location>
</feature>
<dbReference type="EMBL" id="APAU02000194">
    <property type="protein sequence ID" value="EUB54987.1"/>
    <property type="molecule type" value="Genomic_DNA"/>
</dbReference>
<dbReference type="PROSITE" id="PS00028">
    <property type="entry name" value="ZINC_FINGER_C2H2_1"/>
    <property type="match status" value="3"/>
</dbReference>
<dbReference type="GO" id="GO:0005634">
    <property type="term" value="C:nucleus"/>
    <property type="evidence" value="ECO:0007669"/>
    <property type="project" value="UniProtKB-SubCell"/>
</dbReference>
<evidence type="ECO:0000256" key="5">
    <source>
        <dbReference type="ARBA" id="ARBA00022833"/>
    </source>
</evidence>
<dbReference type="CTD" id="36345866"/>
<comment type="caution">
    <text evidence="13">The sequence shown here is derived from an EMBL/GenBank/DDBJ whole genome shotgun (WGS) entry which is preliminary data.</text>
</comment>
<evidence type="ECO:0000256" key="2">
    <source>
        <dbReference type="ARBA" id="ARBA00022723"/>
    </source>
</evidence>
<dbReference type="GeneID" id="36345866"/>
<dbReference type="STRING" id="6210.W6U933"/>
<dbReference type="GO" id="GO:0010468">
    <property type="term" value="P:regulation of gene expression"/>
    <property type="evidence" value="ECO:0007669"/>
    <property type="project" value="TreeGrafter"/>
</dbReference>
<keyword evidence="4 9" id="KW-0863">Zinc-finger</keyword>
<evidence type="ECO:0000259" key="11">
    <source>
        <dbReference type="PROSITE" id="PS50157"/>
    </source>
</evidence>
<dbReference type="Pfam" id="PF00096">
    <property type="entry name" value="zf-C2H2"/>
    <property type="match status" value="3"/>
</dbReference>
<dbReference type="Gene3D" id="3.30.160.60">
    <property type="entry name" value="Classic Zinc Finger"/>
    <property type="match status" value="3"/>
</dbReference>
<evidence type="ECO:0000256" key="6">
    <source>
        <dbReference type="ARBA" id="ARBA00023015"/>
    </source>
</evidence>
<evidence type="ECO:0000256" key="10">
    <source>
        <dbReference type="SAM" id="MobiDB-lite"/>
    </source>
</evidence>
<proteinExistence type="predicted"/>
<dbReference type="SMART" id="SM00355">
    <property type="entry name" value="ZnF_C2H2"/>
    <property type="match status" value="3"/>
</dbReference>
<sequence>MSILEEREQAVIRNLQLLRSMGSLTKVEELRAHKRCDVNIKSQIQPKQVPLKFLIQADELRTQKSKRSQDDRFPRSIFSRSPSDSDDSNWGSSAEELLSSGCLPISQPKIQKGDTVATNAGPFGCLKVEKADVNVIEKLSKSIVKNSATSGALMELHGVQALSDGTFPKSNITKLEYRESTPDIQDDRYFFCYICEKFYLDPCPTHPILWIRSAELLGCDAVKSGKIDDCSCGKDERNHAKRSAPELFIHVGRSSIKGAGLGAWAERKIPIGSVLGPYDGEIIPLEGLSDEEFEMRSRSGYAWLVKDNRPGTKGHLVDAARPILSNWLRFVNCARSEKEQNLVAIQYRGEIYYRACKFAKELGIHYKSYIEIENLKTEPSDTRKCSDCNKVFRQKSSLEEHLKVHSTYSPFQCPECKERFKRKASLKAHVENHTALPLTHDKDAGLLLILFVSGLKPYPCSDCKKSFPYSSSLRTHVATVHKGGRSNQPEKLRSSVLQNEFVDIPANVV</sequence>
<feature type="domain" description="SET" evidence="12">
    <location>
        <begin position="247"/>
        <end position="370"/>
    </location>
</feature>
<gene>
    <name evidence="13" type="ORF">EGR_10151</name>
</gene>
<protein>
    <submittedName>
        <fullName evidence="13">Histone-lysine N-methyltransferase PRDM9</fullName>
    </submittedName>
</protein>
<dbReference type="Proteomes" id="UP000019149">
    <property type="component" value="Unassembled WGS sequence"/>
</dbReference>
<dbReference type="GO" id="GO:0032259">
    <property type="term" value="P:methylation"/>
    <property type="evidence" value="ECO:0007669"/>
    <property type="project" value="UniProtKB-KW"/>
</dbReference>
<dbReference type="PANTHER" id="PTHR16515:SF49">
    <property type="entry name" value="GASTRULA ZINC FINGER PROTEIN XLCGF49.1-LIKE-RELATED"/>
    <property type="match status" value="1"/>
</dbReference>
<dbReference type="OrthoDB" id="9439254at2759"/>
<keyword evidence="5" id="KW-0862">Zinc</keyword>
<organism evidence="13 14">
    <name type="scientific">Echinococcus granulosus</name>
    <name type="common">Hydatid tapeworm</name>
    <dbReference type="NCBI Taxonomy" id="6210"/>
    <lineage>
        <taxon>Eukaryota</taxon>
        <taxon>Metazoa</taxon>
        <taxon>Spiralia</taxon>
        <taxon>Lophotrochozoa</taxon>
        <taxon>Platyhelminthes</taxon>
        <taxon>Cestoda</taxon>
        <taxon>Eucestoda</taxon>
        <taxon>Cyclophyllidea</taxon>
        <taxon>Taeniidae</taxon>
        <taxon>Echinococcus</taxon>
        <taxon>Echinococcus granulosus group</taxon>
    </lineage>
</organism>
<dbReference type="GO" id="GO:0008168">
    <property type="term" value="F:methyltransferase activity"/>
    <property type="evidence" value="ECO:0007669"/>
    <property type="project" value="UniProtKB-KW"/>
</dbReference>
<dbReference type="KEGG" id="egl:EGR_10151"/>
<keyword evidence="6" id="KW-0805">Transcription regulation</keyword>
<reference evidence="13 14" key="1">
    <citation type="journal article" date="2013" name="Nat. Genet.">
        <title>The genome of the hydatid tapeworm Echinococcus granulosus.</title>
        <authorList>
            <person name="Zheng H."/>
            <person name="Zhang W."/>
            <person name="Zhang L."/>
            <person name="Zhang Z."/>
            <person name="Li J."/>
            <person name="Lu G."/>
            <person name="Zhu Y."/>
            <person name="Wang Y."/>
            <person name="Huang Y."/>
            <person name="Liu J."/>
            <person name="Kang H."/>
            <person name="Chen J."/>
            <person name="Wang L."/>
            <person name="Chen A."/>
            <person name="Yu S."/>
            <person name="Gao Z."/>
            <person name="Jin L."/>
            <person name="Gu W."/>
            <person name="Wang Z."/>
            <person name="Zhao L."/>
            <person name="Shi B."/>
            <person name="Wen H."/>
            <person name="Lin R."/>
            <person name="Jones M.K."/>
            <person name="Brejova B."/>
            <person name="Vinar T."/>
            <person name="Zhao G."/>
            <person name="McManus D.P."/>
            <person name="Chen Z."/>
            <person name="Zhou Y."/>
            <person name="Wang S."/>
        </authorList>
    </citation>
    <scope>NUCLEOTIDE SEQUENCE [LARGE SCALE GENOMIC DNA]</scope>
</reference>
<comment type="subcellular location">
    <subcellularLocation>
        <location evidence="1">Nucleus</location>
    </subcellularLocation>
</comment>
<keyword evidence="3" id="KW-0677">Repeat</keyword>
<dbReference type="PANTHER" id="PTHR16515">
    <property type="entry name" value="PR DOMAIN ZINC FINGER PROTEIN"/>
    <property type="match status" value="1"/>
</dbReference>
<dbReference type="RefSeq" id="XP_024346183.1">
    <property type="nucleotide sequence ID" value="XM_024499400.1"/>
</dbReference>
<dbReference type="PROSITE" id="PS50157">
    <property type="entry name" value="ZINC_FINGER_C2H2_2"/>
    <property type="match status" value="3"/>
</dbReference>
<evidence type="ECO:0000256" key="3">
    <source>
        <dbReference type="ARBA" id="ARBA00022737"/>
    </source>
</evidence>
<dbReference type="PROSITE" id="PS50280">
    <property type="entry name" value="SET"/>
    <property type="match status" value="1"/>
</dbReference>
<feature type="domain" description="C2H2-type" evidence="11">
    <location>
        <begin position="411"/>
        <end position="434"/>
    </location>
</feature>
<dbReference type="InterPro" id="IPR046341">
    <property type="entry name" value="SET_dom_sf"/>
</dbReference>
<feature type="domain" description="C2H2-type" evidence="11">
    <location>
        <begin position="458"/>
        <end position="486"/>
    </location>
</feature>
<dbReference type="Gene3D" id="2.170.270.10">
    <property type="entry name" value="SET domain"/>
    <property type="match status" value="1"/>
</dbReference>
<feature type="region of interest" description="Disordered" evidence="10">
    <location>
        <begin position="64"/>
        <end position="92"/>
    </location>
</feature>
<keyword evidence="7" id="KW-0804">Transcription</keyword>
<evidence type="ECO:0000256" key="7">
    <source>
        <dbReference type="ARBA" id="ARBA00023163"/>
    </source>
</evidence>
<accession>W6U933</accession>